<gene>
    <name evidence="2" type="ORF">GCM10022280_06970</name>
</gene>
<organism evidence="2 3">
    <name type="scientific">Sphingomonas swuensis</name>
    <dbReference type="NCBI Taxonomy" id="977800"/>
    <lineage>
        <taxon>Bacteria</taxon>
        <taxon>Pseudomonadati</taxon>
        <taxon>Pseudomonadota</taxon>
        <taxon>Alphaproteobacteria</taxon>
        <taxon>Sphingomonadales</taxon>
        <taxon>Sphingomonadaceae</taxon>
        <taxon>Sphingomonas</taxon>
    </lineage>
</organism>
<comment type="caution">
    <text evidence="2">The sequence shown here is derived from an EMBL/GenBank/DDBJ whole genome shotgun (WGS) entry which is preliminary data.</text>
</comment>
<keyword evidence="1" id="KW-0472">Membrane</keyword>
<feature type="transmembrane region" description="Helical" evidence="1">
    <location>
        <begin position="87"/>
        <end position="110"/>
    </location>
</feature>
<evidence type="ECO:0000256" key="1">
    <source>
        <dbReference type="SAM" id="Phobius"/>
    </source>
</evidence>
<reference evidence="3" key="1">
    <citation type="journal article" date="2019" name="Int. J. Syst. Evol. Microbiol.">
        <title>The Global Catalogue of Microorganisms (GCM) 10K type strain sequencing project: providing services to taxonomists for standard genome sequencing and annotation.</title>
        <authorList>
            <consortium name="The Broad Institute Genomics Platform"/>
            <consortium name="The Broad Institute Genome Sequencing Center for Infectious Disease"/>
            <person name="Wu L."/>
            <person name="Ma J."/>
        </authorList>
    </citation>
    <scope>NUCLEOTIDE SEQUENCE [LARGE SCALE GENOMIC DNA]</scope>
    <source>
        <strain evidence="3">JCM 17563</strain>
    </source>
</reference>
<name>A0ABP7SHK5_9SPHN</name>
<feature type="transmembrane region" description="Helical" evidence="1">
    <location>
        <begin position="29"/>
        <end position="47"/>
    </location>
</feature>
<evidence type="ECO:0000313" key="3">
    <source>
        <dbReference type="Proteomes" id="UP001500235"/>
    </source>
</evidence>
<keyword evidence="1" id="KW-0812">Transmembrane</keyword>
<keyword evidence="1" id="KW-1133">Transmembrane helix</keyword>
<accession>A0ABP7SHK5</accession>
<sequence length="116" mass="12378">MLAFFAKAGIAGLLAAAIAEIARRNPGWGGLLASLPLTSLMAFVILYHDTGDARQVADLSTGVLWFILPSLPLFLCLALLLRTGWNFWAALALCVAATLCLYAATFWIAARLGVKL</sequence>
<evidence type="ECO:0008006" key="4">
    <source>
        <dbReference type="Google" id="ProtNLM"/>
    </source>
</evidence>
<keyword evidence="3" id="KW-1185">Reference proteome</keyword>
<protein>
    <recommendedName>
        <fullName evidence="4">DUF3147 family protein</fullName>
    </recommendedName>
</protein>
<dbReference type="Proteomes" id="UP001500235">
    <property type="component" value="Unassembled WGS sequence"/>
</dbReference>
<dbReference type="RefSeq" id="WP_344706000.1">
    <property type="nucleotide sequence ID" value="NZ_BAABBQ010000001.1"/>
</dbReference>
<dbReference type="EMBL" id="BAABBQ010000001">
    <property type="protein sequence ID" value="GAA4011864.1"/>
    <property type="molecule type" value="Genomic_DNA"/>
</dbReference>
<dbReference type="InterPro" id="IPR058117">
    <property type="entry name" value="BV97_02767-like"/>
</dbReference>
<proteinExistence type="predicted"/>
<feature type="transmembrane region" description="Helical" evidence="1">
    <location>
        <begin position="59"/>
        <end position="81"/>
    </location>
</feature>
<evidence type="ECO:0000313" key="2">
    <source>
        <dbReference type="EMBL" id="GAA4011864.1"/>
    </source>
</evidence>
<dbReference type="NCBIfam" id="NF006749">
    <property type="entry name" value="PRK09272.1-2"/>
    <property type="match status" value="1"/>
</dbReference>